<dbReference type="AlphaFoldDB" id="A0A934N952"/>
<gene>
    <name evidence="1" type="ORF">JF922_11285</name>
</gene>
<proteinExistence type="predicted"/>
<dbReference type="RefSeq" id="WP_338201841.1">
    <property type="nucleotide sequence ID" value="NZ_JAEKNR010000120.1"/>
</dbReference>
<reference evidence="1" key="1">
    <citation type="submission" date="2020-10" db="EMBL/GenBank/DDBJ databases">
        <title>Ca. Dormibacterota MAGs.</title>
        <authorList>
            <person name="Montgomery K."/>
        </authorList>
    </citation>
    <scope>NUCLEOTIDE SEQUENCE [LARGE SCALE GENOMIC DNA]</scope>
    <source>
        <strain evidence="1">SC8812_S17_10</strain>
    </source>
</reference>
<dbReference type="SUPFAM" id="SSF50969">
    <property type="entry name" value="YVTN repeat-like/Quinoprotein amine dehydrogenase"/>
    <property type="match status" value="1"/>
</dbReference>
<dbReference type="EMBL" id="JAEKNR010000120">
    <property type="protein sequence ID" value="MBJ7598653.1"/>
    <property type="molecule type" value="Genomic_DNA"/>
</dbReference>
<evidence type="ECO:0000313" key="2">
    <source>
        <dbReference type="Proteomes" id="UP000612893"/>
    </source>
</evidence>
<comment type="caution">
    <text evidence="1">The sequence shown here is derived from an EMBL/GenBank/DDBJ whole genome shotgun (WGS) entry which is preliminary data.</text>
</comment>
<sequence length="319" mass="32990">MVDDRTPRTLRLITLDGREVVHTSIPASASFSGVGGDMATFVTDGQLKGLRPNGAVVTLGTLRSFDGTRVTISPDGQQWLWATTSPNGDQLTSKLLLGSKADPERTVAELTAGTEPRVLRPYRWEAAGPVCQSSATGLGGYILFNGTTGPSWRLDPVTGRSTPILDGTTCTIGDLASDGTIACFRHGDATALEVLSPGGHVVEMPLSRPAFFHYGAVSFKPGSEATTLVLGGATGVGADGAKEQYQTYLVDAGTRTLRPFGPAGLRPGDGSWTWLSDGSLIAYRPAGAAGGDPGIYLISKAGSAKKVSTSGIPIGVLNG</sequence>
<accession>A0A934N952</accession>
<name>A0A934N952_9BACT</name>
<keyword evidence="2" id="KW-1185">Reference proteome</keyword>
<protein>
    <submittedName>
        <fullName evidence="1">Uncharacterized protein</fullName>
    </submittedName>
</protein>
<dbReference type="InterPro" id="IPR011044">
    <property type="entry name" value="Quino_amine_DH_bsu"/>
</dbReference>
<organism evidence="1 2">
    <name type="scientific">Candidatus Nephthysia bennettiae</name>
    <dbReference type="NCBI Taxonomy" id="3127016"/>
    <lineage>
        <taxon>Bacteria</taxon>
        <taxon>Bacillati</taxon>
        <taxon>Candidatus Dormiibacterota</taxon>
        <taxon>Candidatus Dormibacteria</taxon>
        <taxon>Candidatus Dormibacterales</taxon>
        <taxon>Candidatus Dormibacteraceae</taxon>
        <taxon>Candidatus Nephthysia</taxon>
    </lineage>
</organism>
<evidence type="ECO:0000313" key="1">
    <source>
        <dbReference type="EMBL" id="MBJ7598653.1"/>
    </source>
</evidence>
<dbReference type="Proteomes" id="UP000612893">
    <property type="component" value="Unassembled WGS sequence"/>
</dbReference>